<dbReference type="PROSITE" id="PS00012">
    <property type="entry name" value="PHOSPHOPANTETHEINE"/>
    <property type="match status" value="1"/>
</dbReference>
<dbReference type="EMBL" id="WKKV01000004">
    <property type="protein sequence ID" value="MSE02249.1"/>
    <property type="molecule type" value="Genomic_DNA"/>
</dbReference>
<dbReference type="Pfam" id="PF08659">
    <property type="entry name" value="KR"/>
    <property type="match status" value="1"/>
</dbReference>
<gene>
    <name evidence="17" type="ORF">GKC39_09245</name>
</gene>
<feature type="active site" description="Proton donor; for dehydratase activity" evidence="12">
    <location>
        <position position="1467"/>
    </location>
</feature>
<dbReference type="SUPFAM" id="SSF51735">
    <property type="entry name" value="NAD(P)-binding Rossmann-fold domains"/>
    <property type="match status" value="2"/>
</dbReference>
<evidence type="ECO:0000259" key="15">
    <source>
        <dbReference type="PROSITE" id="PS52004"/>
    </source>
</evidence>
<dbReference type="InterPro" id="IPR049551">
    <property type="entry name" value="PKS_DH_C"/>
</dbReference>
<evidence type="ECO:0000256" key="11">
    <source>
        <dbReference type="ARBA" id="ARBA00023315"/>
    </source>
</evidence>
<dbReference type="Pfam" id="PF00550">
    <property type="entry name" value="PP-binding"/>
    <property type="match status" value="1"/>
</dbReference>
<dbReference type="SMART" id="SM00823">
    <property type="entry name" value="PKS_PP"/>
    <property type="match status" value="1"/>
</dbReference>
<dbReference type="InterPro" id="IPR054514">
    <property type="entry name" value="RhiE-like_linker"/>
</dbReference>
<dbReference type="CDD" id="cd00833">
    <property type="entry name" value="PKS"/>
    <property type="match status" value="1"/>
</dbReference>
<dbReference type="InterPro" id="IPR036291">
    <property type="entry name" value="NAD(P)-bd_dom_sf"/>
</dbReference>
<feature type="region of interest" description="N-terminal hotdog fold" evidence="12">
    <location>
        <begin position="350"/>
        <end position="474"/>
    </location>
</feature>
<dbReference type="Gene3D" id="1.10.1240.100">
    <property type="match status" value="1"/>
</dbReference>
<evidence type="ECO:0000256" key="6">
    <source>
        <dbReference type="ARBA" id="ARBA00022490"/>
    </source>
</evidence>
<evidence type="ECO:0000256" key="5">
    <source>
        <dbReference type="ARBA" id="ARBA00022450"/>
    </source>
</evidence>
<dbReference type="GO" id="GO:0005737">
    <property type="term" value="C:cytoplasm"/>
    <property type="evidence" value="ECO:0007669"/>
    <property type="project" value="UniProtKB-SubCell"/>
</dbReference>
<feature type="domain" description="Carrier" evidence="14">
    <location>
        <begin position="268"/>
        <end position="345"/>
    </location>
</feature>
<evidence type="ECO:0000256" key="1">
    <source>
        <dbReference type="ARBA" id="ARBA00001957"/>
    </source>
</evidence>
<comment type="pathway">
    <text evidence="4">Antibiotic biosynthesis; bacillaene biosynthesis.</text>
</comment>
<reference evidence="17" key="1">
    <citation type="submission" date="2019-11" db="EMBL/GenBank/DDBJ databases">
        <title>Draft Genome Sequence of Plant Growth-Promoting Rhizosphere-Associated Bacteria.</title>
        <authorList>
            <person name="Vasilyev I.Y."/>
            <person name="Radchenko V."/>
            <person name="Ilnitskaya E.V."/>
        </authorList>
    </citation>
    <scope>NUCLEOTIDE SEQUENCE</scope>
    <source>
        <strain evidence="17">VRA_517_n</strain>
    </source>
</reference>
<keyword evidence="10" id="KW-0521">NADP</keyword>
<protein>
    <submittedName>
        <fullName evidence="17">SDR family NAD(P)-dependent oxidoreductase</fullName>
    </submittedName>
</protein>
<dbReference type="RefSeq" id="WP_154303164.1">
    <property type="nucleotide sequence ID" value="NZ_CP064845.1"/>
</dbReference>
<sequence>MKKTVNLRLTAVHPIMKNHLVHGESVMPGLAYIDMLYQLAKQSLDLSFRSICLKRVTIYHPLSVKRSERLDVSVIFSKEKEFWTASICGADSGTVFLSAEMHEGVFSSDRRLDAGEKKQQAALPSVSLHTVYEDARSRGLSHDGLMKPEGEIYAYEEECFLDIRQSDSCRENLPGALFHPALMDGAAMASGVLQTAAGAELFLPIYYDSFIAAETVTERCYAVISKKSGTPSEMVKMDIDFYNPSGVHIASLLGLTAKKVRTDRQLIPGVQQMEETLYRIFSTYVGRPVTRNDAHTVFFELGLESSQLLAIIKDIEGAFDLRLNPTLLFECSSISELLEDIKTKGTDESSGLVADAAPVSETQSGSQTFTFYEHEAFLQDHLVFGKPALMGVVYPCLVLEVSGASHSGTHPAELKDIRFTGGPVTLEPGEAAQIDISFAAEKSAERFTASCTVSGKESRKTCAEGEINRYTEAPIKKSYDVEQMKSHAQKVGPDVISRLYDSVADFTIGPMLKTVTAGYKMSESSFLLQLDLSGKKEKGDLHHFAFDPLILNSCYMSLGEEELQLKKRIHVPLMIERLTLYGPVMSDTVYVVNTIKHKKDGFLSFDAAILSHTGEQLAELKNASVKEVLQPNRLENASFAPSGNQSRQETKGKSLDIAVVGISGKYPQADDIDAFWDNLKQGKDCITEIPKDRWKWEHYFSEDRTAPGAIYSKWGGFIDGIADFDPEFFKISPREAEHLDPQERLFLMHAWMAMEDAGYRRTSPELGRQVGVYAGVMYQEYPLFAAEAGVKGRHIGLPGGISSIANRVSYFCDFQGPSISVDTMCSGSLTSLYMACRDLRDHRIRAALAGGVNLTVHPNKYFMLSQGQFISSKGHCGSFGAGGDGYIPAEGVGVLLLKRLEDAVQDGDRIYGVIKGAAINHGGRASGYTVPNPKAQSEVISQALQEAGVSPGRISYVEAHGTGTKLGDPIEIRALTDAFGDVPETCLVGSVKSNIGHGESAAGIAAVTKVLLQMKHKQIAPSLHADVLNPNIQFDEGPFSVCRELTDWKRISADGEEQPLRAGISSFGAGGSNAHIIIEEYEAPVKQAISSQEPAVILLSAKNGERLTEYAERLLAFLQKKHINKPDLFDVAYTLQAGREAMDERLALIADSLKELEDKLRSYLENENAPHLYRGRAKRNHETVAVFESDEDLQEAMVKWLKKRKYGHLLKMWVQGVDVDWNLLYSGQKPQRISLPAYPFAKVRCWIQDEAEAVSKRDDGKTVIHPLLHENTSDLWELKFTSVFTGREFFFTDHSVNGQKVLPGAAVIEMARAAVERAAYAVPDGRKGMYLKDLIWMRPVIHKGTDVEVHISLILKENEDIEFTIYSLSEEPGGERILYSKGTAVSGEIAAAPSVHLEGWLSGCSQSVMTSDEVYQAFRHAGMIYGPSHQGIDQLMIGERGAAARLSLPETADSTADQFVIHPSLLDAAFQASLGAGSDTAGDTPMLPFSLRQAEIFQPTQKTMWALVRKQSDRSDNGALTLDIDLCDENGAVCMRLTGFSCRAVRQTNQTESKRQEVQTAMLAPVWDKTFFSLEENRAVDQEQLLIIGKPGNTIKAAAKMWPRAHLAETPDHSSEQTLRELTAGYQDIRHFLWIAPDRFAPASASQEMLDEQENGVIQCFRFIKALLSLGYGNRNISFTAVTRQTQSVYPGDLPQPEHAGVHGLIGSLAKEYPNWDIRLIDAEEGSDSSEMKNIWRLPPDPDGNAAAYRNGAWHKQKTVRVLTSSAPRMSYREGGVYAVIGGAGGIGEAWSKYMITRYKARMIWIGRRPKDQEIQSKIDRLALSGPAPHYIQADAQDAAALKAAVRSIRERYGNITGVIHSAITLADKSMANMDEASFRNAFSAKVNTSVRMIEAFKGEPLDFVLFFSSVNSFTKNAGQSNYAAGCTFQDAFARHIASLLDCEVKVMNWGYWGSLGVVSDPSYRKRMEASGIGSIEPDEAMEALEVLLSEPFSQAAFIKAAPHGLAALTDQDAISVVSGPEPSFMESVKRQNPDRNERLETLKREMELRI</sequence>
<dbReference type="InterPro" id="IPR006162">
    <property type="entry name" value="Ppantetheine_attach_site"/>
</dbReference>
<dbReference type="InterPro" id="IPR049552">
    <property type="entry name" value="PKS_DH_N"/>
</dbReference>
<keyword evidence="5" id="KW-0596">Phosphopantetheine</keyword>
<dbReference type="GO" id="GO:0031177">
    <property type="term" value="F:phosphopantetheine binding"/>
    <property type="evidence" value="ECO:0007669"/>
    <property type="project" value="InterPro"/>
</dbReference>
<comment type="caution">
    <text evidence="17">The sequence shown here is derived from an EMBL/GenBank/DDBJ whole genome shotgun (WGS) entry which is preliminary data.</text>
</comment>
<accession>A0A6A8LK45</accession>
<comment type="subcellular location">
    <subcellularLocation>
        <location evidence="3">Cytoplasm</location>
    </subcellularLocation>
</comment>
<dbReference type="InterPro" id="IPR020841">
    <property type="entry name" value="PKS_Beta-ketoAc_synthase_dom"/>
</dbReference>
<organism evidence="17">
    <name type="scientific">Bacillus velezensis</name>
    <dbReference type="NCBI Taxonomy" id="492670"/>
    <lineage>
        <taxon>Bacteria</taxon>
        <taxon>Bacillati</taxon>
        <taxon>Bacillota</taxon>
        <taxon>Bacilli</taxon>
        <taxon>Bacillales</taxon>
        <taxon>Bacillaceae</taxon>
        <taxon>Bacillus</taxon>
        <taxon>Bacillus amyloliquefaciens group</taxon>
    </lineage>
</organism>
<feature type="coiled-coil region" evidence="13">
    <location>
        <begin position="1139"/>
        <end position="1166"/>
    </location>
</feature>
<feature type="domain" description="PKS/mFAS DH" evidence="16">
    <location>
        <begin position="1"/>
        <end position="266"/>
    </location>
</feature>
<comment type="cofactor">
    <cofactor evidence="1">
        <name>pantetheine 4'-phosphate</name>
        <dbReference type="ChEBI" id="CHEBI:47942"/>
    </cofactor>
</comment>
<feature type="region of interest" description="C-terminal hotdog fold" evidence="12">
    <location>
        <begin position="122"/>
        <end position="266"/>
    </location>
</feature>
<dbReference type="PANTHER" id="PTHR43775">
    <property type="entry name" value="FATTY ACID SYNTHASE"/>
    <property type="match status" value="1"/>
</dbReference>
<feature type="region of interest" description="N-terminal hotdog fold" evidence="12">
    <location>
        <begin position="1"/>
        <end position="108"/>
    </location>
</feature>
<evidence type="ECO:0000256" key="12">
    <source>
        <dbReference type="PROSITE-ProRule" id="PRU01363"/>
    </source>
</evidence>
<dbReference type="Gene3D" id="3.40.47.10">
    <property type="match status" value="1"/>
</dbReference>
<keyword evidence="6" id="KW-0963">Cytoplasm</keyword>
<proteinExistence type="predicted"/>
<dbReference type="Pfam" id="PF22336">
    <property type="entry name" value="RhiE-like_linker"/>
    <property type="match status" value="1"/>
</dbReference>
<name>A0A6A8LK45_BACVE</name>
<feature type="active site" description="Proton acceptor; for dehydratase activity" evidence="12">
    <location>
        <position position="1294"/>
    </location>
</feature>
<evidence type="ECO:0000256" key="3">
    <source>
        <dbReference type="ARBA" id="ARBA00004496"/>
    </source>
</evidence>
<feature type="active site" description="Proton donor; for dehydratase activity" evidence="12">
    <location>
        <position position="184"/>
    </location>
</feature>
<dbReference type="InterPro" id="IPR036736">
    <property type="entry name" value="ACP-like_sf"/>
</dbReference>
<dbReference type="Pfam" id="PF02801">
    <property type="entry name" value="Ketoacyl-synt_C"/>
    <property type="match status" value="1"/>
</dbReference>
<dbReference type="InterPro" id="IPR042104">
    <property type="entry name" value="PKS_dehydratase_sf"/>
</dbReference>
<dbReference type="SUPFAM" id="SSF47336">
    <property type="entry name" value="ACP-like"/>
    <property type="match status" value="1"/>
</dbReference>
<feature type="region of interest" description="C-terminal hotdog fold" evidence="12">
    <location>
        <begin position="1405"/>
        <end position="1551"/>
    </location>
</feature>
<dbReference type="PROSITE" id="PS50075">
    <property type="entry name" value="CARRIER"/>
    <property type="match status" value="1"/>
</dbReference>
<comment type="caution">
    <text evidence="12">Lacks conserved residue(s) required for the propagation of feature annotation.</text>
</comment>
<dbReference type="InterPro" id="IPR016039">
    <property type="entry name" value="Thiolase-like"/>
</dbReference>
<dbReference type="PANTHER" id="PTHR43775:SF37">
    <property type="entry name" value="SI:DKEY-61P9.11"/>
    <property type="match status" value="1"/>
</dbReference>
<dbReference type="InterPro" id="IPR014031">
    <property type="entry name" value="Ketoacyl_synth_C"/>
</dbReference>
<keyword evidence="7" id="KW-0597">Phosphoprotein</keyword>
<keyword evidence="9" id="KW-0677">Repeat</keyword>
<dbReference type="InterPro" id="IPR020806">
    <property type="entry name" value="PKS_PP-bd"/>
</dbReference>
<dbReference type="CDD" id="cd08953">
    <property type="entry name" value="KR_2_SDR_x"/>
    <property type="match status" value="1"/>
</dbReference>
<evidence type="ECO:0000256" key="2">
    <source>
        <dbReference type="ARBA" id="ARBA00003299"/>
    </source>
</evidence>
<dbReference type="GO" id="GO:0006633">
    <property type="term" value="P:fatty acid biosynthetic process"/>
    <property type="evidence" value="ECO:0007669"/>
    <property type="project" value="TreeGrafter"/>
</dbReference>
<dbReference type="GO" id="GO:0004312">
    <property type="term" value="F:fatty acid synthase activity"/>
    <property type="evidence" value="ECO:0007669"/>
    <property type="project" value="TreeGrafter"/>
</dbReference>
<keyword evidence="11" id="KW-0012">Acyltransferase</keyword>
<evidence type="ECO:0000256" key="4">
    <source>
        <dbReference type="ARBA" id="ARBA00004789"/>
    </source>
</evidence>
<dbReference type="SMART" id="SM00822">
    <property type="entry name" value="PKS_KR"/>
    <property type="match status" value="1"/>
</dbReference>
<dbReference type="UniPathway" id="UPA01003"/>
<feature type="region of interest" description="C-terminal hotdog fold" evidence="12">
    <location>
        <begin position="489"/>
        <end position="634"/>
    </location>
</feature>
<dbReference type="InterPro" id="IPR050091">
    <property type="entry name" value="PKS_NRPS_Biosynth_Enz"/>
</dbReference>
<evidence type="ECO:0000256" key="7">
    <source>
        <dbReference type="ARBA" id="ARBA00022553"/>
    </source>
</evidence>
<comment type="function">
    <text evidence="2">Involved in some intermediate steps for the synthesis of the antibiotic polyketide bacillaene which is involved in secondary metabolism.</text>
</comment>
<dbReference type="InterPro" id="IPR009081">
    <property type="entry name" value="PP-bd_ACP"/>
</dbReference>
<dbReference type="Pfam" id="PF00109">
    <property type="entry name" value="ketoacyl-synt"/>
    <property type="match status" value="1"/>
</dbReference>
<evidence type="ECO:0000259" key="14">
    <source>
        <dbReference type="PROSITE" id="PS50075"/>
    </source>
</evidence>
<dbReference type="GO" id="GO:0071770">
    <property type="term" value="P:DIM/DIP cell wall layer assembly"/>
    <property type="evidence" value="ECO:0007669"/>
    <property type="project" value="TreeGrafter"/>
</dbReference>
<feature type="region of interest" description="N-terminal hotdog fold" evidence="12">
    <location>
        <begin position="1265"/>
        <end position="1391"/>
    </location>
</feature>
<evidence type="ECO:0000256" key="13">
    <source>
        <dbReference type="SAM" id="Coils"/>
    </source>
</evidence>
<dbReference type="InterPro" id="IPR020807">
    <property type="entry name" value="PKS_DH"/>
</dbReference>
<dbReference type="SMART" id="SM00826">
    <property type="entry name" value="PKS_DH"/>
    <property type="match status" value="1"/>
</dbReference>
<dbReference type="InterPro" id="IPR013968">
    <property type="entry name" value="PKS_KR"/>
</dbReference>
<feature type="domain" description="PKS/mFAS DH" evidence="16">
    <location>
        <begin position="1265"/>
        <end position="1551"/>
    </location>
</feature>
<evidence type="ECO:0000259" key="16">
    <source>
        <dbReference type="PROSITE" id="PS52019"/>
    </source>
</evidence>
<dbReference type="InterPro" id="IPR049900">
    <property type="entry name" value="PKS_mFAS_DH"/>
</dbReference>
<keyword evidence="13" id="KW-0175">Coiled coil</keyword>
<dbReference type="Gene3D" id="1.10.1200.10">
    <property type="entry name" value="ACP-like"/>
    <property type="match status" value="1"/>
</dbReference>
<dbReference type="SMART" id="SM00825">
    <property type="entry name" value="PKS_KS"/>
    <property type="match status" value="1"/>
</dbReference>
<dbReference type="Gene3D" id="3.40.50.720">
    <property type="entry name" value="NAD(P)-binding Rossmann-like Domain"/>
    <property type="match status" value="1"/>
</dbReference>
<dbReference type="InterPro" id="IPR014030">
    <property type="entry name" value="Ketoacyl_synth_N"/>
</dbReference>
<evidence type="ECO:0000256" key="8">
    <source>
        <dbReference type="ARBA" id="ARBA00022679"/>
    </source>
</evidence>
<evidence type="ECO:0000256" key="9">
    <source>
        <dbReference type="ARBA" id="ARBA00022737"/>
    </source>
</evidence>
<dbReference type="Gene3D" id="3.10.129.110">
    <property type="entry name" value="Polyketide synthase dehydratase"/>
    <property type="match status" value="3"/>
</dbReference>
<evidence type="ECO:0000313" key="17">
    <source>
        <dbReference type="EMBL" id="MSE02249.1"/>
    </source>
</evidence>
<dbReference type="GO" id="GO:0005886">
    <property type="term" value="C:plasma membrane"/>
    <property type="evidence" value="ECO:0007669"/>
    <property type="project" value="TreeGrafter"/>
</dbReference>
<dbReference type="InterPro" id="IPR057326">
    <property type="entry name" value="KR_dom"/>
</dbReference>
<dbReference type="Pfam" id="PF14765">
    <property type="entry name" value="PS-DH"/>
    <property type="match status" value="2"/>
</dbReference>
<dbReference type="PROSITE" id="PS52019">
    <property type="entry name" value="PKS_MFAS_DH"/>
    <property type="match status" value="3"/>
</dbReference>
<feature type="active site" description="Proton acceptor; for dehydratase activity" evidence="12">
    <location>
        <position position="19"/>
    </location>
</feature>
<dbReference type="PROSITE" id="PS52004">
    <property type="entry name" value="KS3_2"/>
    <property type="match status" value="1"/>
</dbReference>
<dbReference type="FunFam" id="3.40.47.10:FF:000019">
    <property type="entry name" value="Polyketide synthase type I"/>
    <property type="match status" value="1"/>
</dbReference>
<evidence type="ECO:0000256" key="10">
    <source>
        <dbReference type="ARBA" id="ARBA00022857"/>
    </source>
</evidence>
<feature type="domain" description="Ketosynthase family 3 (KS3)" evidence="15">
    <location>
        <begin position="654"/>
        <end position="1080"/>
    </location>
</feature>
<dbReference type="Pfam" id="PF21089">
    <property type="entry name" value="PKS_DH_N"/>
    <property type="match status" value="2"/>
</dbReference>
<dbReference type="SUPFAM" id="SSF53901">
    <property type="entry name" value="Thiolase-like"/>
    <property type="match status" value="1"/>
</dbReference>
<keyword evidence="8" id="KW-0808">Transferase</keyword>
<feature type="domain" description="PKS/mFAS DH" evidence="16">
    <location>
        <begin position="350"/>
        <end position="634"/>
    </location>
</feature>